<gene>
    <name evidence="1" type="ORF">ELLFYP34_03695</name>
</gene>
<evidence type="ECO:0000313" key="1">
    <source>
        <dbReference type="EMBL" id="VYU59080.1"/>
    </source>
</evidence>
<organism evidence="1">
    <name type="scientific">Eubacterium limosum</name>
    <dbReference type="NCBI Taxonomy" id="1736"/>
    <lineage>
        <taxon>Bacteria</taxon>
        <taxon>Bacillati</taxon>
        <taxon>Bacillota</taxon>
        <taxon>Clostridia</taxon>
        <taxon>Eubacteriales</taxon>
        <taxon>Eubacteriaceae</taxon>
        <taxon>Eubacterium</taxon>
    </lineage>
</organism>
<dbReference type="EMBL" id="CACRTR010000016">
    <property type="protein sequence ID" value="VYU59080.1"/>
    <property type="molecule type" value="Genomic_DNA"/>
</dbReference>
<reference evidence="1" key="1">
    <citation type="submission" date="2019-11" db="EMBL/GenBank/DDBJ databases">
        <authorList>
            <person name="Feng L."/>
        </authorList>
    </citation>
    <scope>NUCLEOTIDE SEQUENCE</scope>
    <source>
        <strain evidence="1">ElimosumLFYP34</strain>
    </source>
</reference>
<name>A0A6N3G4G8_EUBLI</name>
<sequence>MIFEELATTTKDMQDLQRKINIQKNQDEQNATDNRFRLLLVQLDKMIDAIEYLHYNMNVDSDDELISNTESTLALLEESIENGVAEKEKVDSADKNYKGLQTELKRMWPKQFDQLTAFTLGTLNVIQGINPEKVSACITRIQAAKTWDNNLNQLQDMKSAIDEAEKLIDSLGLDEEIKTFLSKIRNGKVTLEDIFSADDKILNWIKKENLQRKMYVSLK</sequence>
<protein>
    <submittedName>
        <fullName evidence="1">Uncharacterized protein</fullName>
    </submittedName>
</protein>
<dbReference type="AlphaFoldDB" id="A0A6N3G4G8"/>
<accession>A0A6N3G4G8</accession>
<proteinExistence type="predicted"/>